<feature type="transmembrane region" description="Helical" evidence="6">
    <location>
        <begin position="381"/>
        <end position="404"/>
    </location>
</feature>
<dbReference type="GO" id="GO:0008374">
    <property type="term" value="F:O-acyltransferase activity"/>
    <property type="evidence" value="ECO:0007669"/>
    <property type="project" value="TreeGrafter"/>
</dbReference>
<dbReference type="Pfam" id="PF03062">
    <property type="entry name" value="MBOAT"/>
    <property type="match status" value="1"/>
</dbReference>
<feature type="transmembrane region" description="Helical" evidence="6">
    <location>
        <begin position="465"/>
        <end position="482"/>
    </location>
</feature>
<organism evidence="7 8">
    <name type="scientific">Pseudocercospora musae</name>
    <dbReference type="NCBI Taxonomy" id="113226"/>
    <lineage>
        <taxon>Eukaryota</taxon>
        <taxon>Fungi</taxon>
        <taxon>Dikarya</taxon>
        <taxon>Ascomycota</taxon>
        <taxon>Pezizomycotina</taxon>
        <taxon>Dothideomycetes</taxon>
        <taxon>Dothideomycetidae</taxon>
        <taxon>Mycosphaerellales</taxon>
        <taxon>Mycosphaerellaceae</taxon>
        <taxon>Pseudocercospora</taxon>
    </lineage>
</organism>
<keyword evidence="3 6" id="KW-0812">Transmembrane</keyword>
<keyword evidence="4 6" id="KW-1133">Transmembrane helix</keyword>
<feature type="transmembrane region" description="Helical" evidence="6">
    <location>
        <begin position="523"/>
        <end position="546"/>
    </location>
</feature>
<dbReference type="AlphaFoldDB" id="A0A139I7R4"/>
<dbReference type="GO" id="GO:0005783">
    <property type="term" value="C:endoplasmic reticulum"/>
    <property type="evidence" value="ECO:0007669"/>
    <property type="project" value="TreeGrafter"/>
</dbReference>
<keyword evidence="5 6" id="KW-0472">Membrane</keyword>
<reference evidence="7 8" key="1">
    <citation type="submission" date="2015-07" db="EMBL/GenBank/DDBJ databases">
        <title>Comparative genomics of the Sigatoka disease complex on banana suggests a link between parallel evolutionary changes in Pseudocercospora fijiensis and Pseudocercospora eumusae and increased virulence on the banana host.</title>
        <authorList>
            <person name="Chang T.-C."/>
            <person name="Salvucci A."/>
            <person name="Crous P.W."/>
            <person name="Stergiopoulos I."/>
        </authorList>
    </citation>
    <scope>NUCLEOTIDE SEQUENCE [LARGE SCALE GENOMIC DNA]</scope>
    <source>
        <strain evidence="7 8">CBS 116634</strain>
    </source>
</reference>
<proteinExistence type="inferred from homology"/>
<dbReference type="GO" id="GO:0016020">
    <property type="term" value="C:membrane"/>
    <property type="evidence" value="ECO:0007669"/>
    <property type="project" value="UniProtKB-SubCell"/>
</dbReference>
<protein>
    <submittedName>
        <fullName evidence="7">Uncharacterized protein</fullName>
    </submittedName>
</protein>
<dbReference type="Proteomes" id="UP000073492">
    <property type="component" value="Unassembled WGS sequence"/>
</dbReference>
<feature type="transmembrane region" description="Helical" evidence="6">
    <location>
        <begin position="152"/>
        <end position="176"/>
    </location>
</feature>
<dbReference type="PANTHER" id="PTHR13285">
    <property type="entry name" value="ACYLTRANSFERASE"/>
    <property type="match status" value="1"/>
</dbReference>
<evidence type="ECO:0000256" key="4">
    <source>
        <dbReference type="ARBA" id="ARBA00022989"/>
    </source>
</evidence>
<dbReference type="InterPro" id="IPR004299">
    <property type="entry name" value="MBOAT_fam"/>
</dbReference>
<evidence type="ECO:0000256" key="6">
    <source>
        <dbReference type="SAM" id="Phobius"/>
    </source>
</evidence>
<dbReference type="STRING" id="113226.A0A139I7R4"/>
<evidence type="ECO:0000256" key="2">
    <source>
        <dbReference type="ARBA" id="ARBA00010323"/>
    </source>
</evidence>
<evidence type="ECO:0000256" key="5">
    <source>
        <dbReference type="ARBA" id="ARBA00023136"/>
    </source>
</evidence>
<evidence type="ECO:0000256" key="3">
    <source>
        <dbReference type="ARBA" id="ARBA00022692"/>
    </source>
</evidence>
<evidence type="ECO:0000313" key="7">
    <source>
        <dbReference type="EMBL" id="KXT10748.1"/>
    </source>
</evidence>
<gene>
    <name evidence="7" type="ORF">AC579_6839</name>
</gene>
<dbReference type="PANTHER" id="PTHR13285:SF18">
    <property type="entry name" value="PROTEIN-CYSTEINE N-PALMITOYLTRANSFERASE RASP"/>
    <property type="match status" value="1"/>
</dbReference>
<dbReference type="EMBL" id="LFZO01000240">
    <property type="protein sequence ID" value="KXT10748.1"/>
    <property type="molecule type" value="Genomic_DNA"/>
</dbReference>
<comment type="caution">
    <text evidence="7">The sequence shown here is derived from an EMBL/GenBank/DDBJ whole genome shotgun (WGS) entry which is preliminary data.</text>
</comment>
<keyword evidence="8" id="KW-1185">Reference proteome</keyword>
<feature type="transmembrane region" description="Helical" evidence="6">
    <location>
        <begin position="349"/>
        <end position="369"/>
    </location>
</feature>
<feature type="transmembrane region" description="Helical" evidence="6">
    <location>
        <begin position="488"/>
        <end position="511"/>
    </location>
</feature>
<accession>A0A139I7R4</accession>
<dbReference type="InterPro" id="IPR051085">
    <property type="entry name" value="MB_O-acyltransferase"/>
</dbReference>
<evidence type="ECO:0000256" key="1">
    <source>
        <dbReference type="ARBA" id="ARBA00004141"/>
    </source>
</evidence>
<comment type="subcellular location">
    <subcellularLocation>
        <location evidence="1">Membrane</location>
        <topology evidence="1">Multi-pass membrane protein</topology>
    </subcellularLocation>
</comment>
<comment type="similarity">
    <text evidence="2">Belongs to the membrane-bound acyltransferase family.</text>
</comment>
<feature type="transmembrane region" description="Helical" evidence="6">
    <location>
        <begin position="566"/>
        <end position="587"/>
    </location>
</feature>
<feature type="transmembrane region" description="Helical" evidence="6">
    <location>
        <begin position="188"/>
        <end position="207"/>
    </location>
</feature>
<dbReference type="OrthoDB" id="420606at2759"/>
<sequence>MRIRDLYKVETLDTRFSGTGQPLASAQPPKWRSPEFIPYYIAFLTIVPVMFKSVYDVSIPSHPNYKQYEHLLEPGWIPGRKVDNSDSQYAGFRDNIPHMGLVLILHPLLRKTYESLRGAGSTSHANGSSKPSESINSMAADARLESRIRFDVVFALIFITALHGVSALKVLAILYLNFQIATALPKQYVAVSTWVFNIGVLFANELCHGYKFADIATVTLPPTTKDAETHVGDNWGSWIDGYGGLVPRWEILFNITVLRLIAFNFDHLWMLDRRASSPIEKKGLDPANLSERERTSTGAKPTDFTFRNYLAYVLYSPLYLTGPIINFNEYISQSRYPLSSTSRDRIVPYAIRFFLCLLCMELVLHYLYAVAISKSNPNWKVFTPFQLSMLGYFNLHIIWLKLLLPWRFFRFWSLVDGIDPPENMVRCMSDNYSALAFWRGWHRSFNRFVVRYIYVPLGGSGRTKFHGIANFLAVFTFVALWHDINLRLLMWGWLITLFVLPEVIATLTFPARKWKDSPNTYRVLCAIGAVGNILMMMAANLVGFAVGLDGLKGLVDGIIGSLGGRVFLVAACATLFVGVQVMFEVLARAQCGARLSLALTQKLLTCRKLAVPTFRLRSVYSQPACYINLARCRTLCYVQYFTTGQHLLAQQYTLTLHEAEQKVEDKMYEEIEKELSSPAQLGS</sequence>
<evidence type="ECO:0000313" key="8">
    <source>
        <dbReference type="Proteomes" id="UP000073492"/>
    </source>
</evidence>
<dbReference type="GO" id="GO:0006506">
    <property type="term" value="P:GPI anchor biosynthetic process"/>
    <property type="evidence" value="ECO:0007669"/>
    <property type="project" value="TreeGrafter"/>
</dbReference>
<name>A0A139I7R4_9PEZI</name>